<accession>A0A7W6B1M1</accession>
<reference evidence="3 4" key="1">
    <citation type="submission" date="2018-11" db="EMBL/GenBank/DDBJ databases">
        <authorList>
            <person name="Huo Y."/>
        </authorList>
    </citation>
    <scope>NUCLEOTIDE SEQUENCE [LARGE SCALE GENOMIC DNA]</scope>
    <source>
        <strain evidence="3 4">CCBAU 33202</strain>
    </source>
</reference>
<keyword evidence="4" id="KW-1185">Reference proteome</keyword>
<name>A0A7W6B1M1_9HYPH</name>
<evidence type="ECO:0000313" key="2">
    <source>
        <dbReference type="EMBL" id="MBB3913872.1"/>
    </source>
</evidence>
<proteinExistence type="predicted"/>
<dbReference type="EMBL" id="RJJU01000002">
    <property type="protein sequence ID" value="RUM16310.1"/>
    <property type="molecule type" value="Genomic_DNA"/>
</dbReference>
<dbReference type="RefSeq" id="WP_126822569.1">
    <property type="nucleotide sequence ID" value="NZ_JACIDG010000003.1"/>
</dbReference>
<evidence type="ECO:0000313" key="3">
    <source>
        <dbReference type="EMBL" id="RUM16310.1"/>
    </source>
</evidence>
<organism evidence="2 5">
    <name type="scientific">Rhizobium fabae</name>
    <dbReference type="NCBI Taxonomy" id="573179"/>
    <lineage>
        <taxon>Bacteria</taxon>
        <taxon>Pseudomonadati</taxon>
        <taxon>Pseudomonadota</taxon>
        <taxon>Alphaproteobacteria</taxon>
        <taxon>Hyphomicrobiales</taxon>
        <taxon>Rhizobiaceae</taxon>
        <taxon>Rhizobium/Agrobacterium group</taxon>
        <taxon>Rhizobium</taxon>
    </lineage>
</organism>
<dbReference type="Proteomes" id="UP000272004">
    <property type="component" value="Unassembled WGS sequence"/>
</dbReference>
<dbReference type="Proteomes" id="UP000545490">
    <property type="component" value="Unassembled WGS sequence"/>
</dbReference>
<evidence type="ECO:0000313" key="5">
    <source>
        <dbReference type="Proteomes" id="UP000545490"/>
    </source>
</evidence>
<dbReference type="AlphaFoldDB" id="A0A7W6B1M1"/>
<evidence type="ECO:0000256" key="1">
    <source>
        <dbReference type="SAM" id="MobiDB-lite"/>
    </source>
</evidence>
<comment type="caution">
    <text evidence="2">The sequence shown here is derived from an EMBL/GenBank/DDBJ whole genome shotgun (WGS) entry which is preliminary data.</text>
</comment>
<gene>
    <name evidence="3" type="ORF">EFB14_03030</name>
    <name evidence="2" type="ORF">GGQ65_001142</name>
</gene>
<reference evidence="2 5" key="2">
    <citation type="submission" date="2020-08" db="EMBL/GenBank/DDBJ databases">
        <title>Genomic Encyclopedia of Type Strains, Phase IV (KMG-IV): sequencing the most valuable type-strain genomes for metagenomic binning, comparative biology and taxonomic classification.</title>
        <authorList>
            <person name="Goeker M."/>
        </authorList>
    </citation>
    <scope>NUCLEOTIDE SEQUENCE [LARGE SCALE GENOMIC DNA]</scope>
    <source>
        <strain evidence="2 5">DSM 19331</strain>
    </source>
</reference>
<dbReference type="EMBL" id="JACIDG010000003">
    <property type="protein sequence ID" value="MBB3913872.1"/>
    <property type="molecule type" value="Genomic_DNA"/>
</dbReference>
<evidence type="ECO:0008006" key="6">
    <source>
        <dbReference type="Google" id="ProtNLM"/>
    </source>
</evidence>
<evidence type="ECO:0000313" key="4">
    <source>
        <dbReference type="Proteomes" id="UP000272004"/>
    </source>
</evidence>
<feature type="region of interest" description="Disordered" evidence="1">
    <location>
        <begin position="125"/>
        <end position="154"/>
    </location>
</feature>
<sequence>MSSRFKRKGKSKFLMIDGYVMRSAAWAALTANDKAVYLELKWRHDGLNNGRIGLSAREAAAAIGAASKDTGNRSLDNLREKGFIAISKLSGFNVKSRVSTEWRLTEYACSVTGELPTKDFMRWNPPEEKTTVRPQGHTVRPQGQWTPERRAKRA</sequence>
<protein>
    <recommendedName>
        <fullName evidence="6">Helix-turn-helix domain-containing protein</fullName>
    </recommendedName>
</protein>